<dbReference type="GeneID" id="92815923"/>
<gene>
    <name evidence="5" type="ORF">HMPREF9450_01055</name>
</gene>
<dbReference type="SUPFAM" id="SSF53822">
    <property type="entry name" value="Periplasmic binding protein-like I"/>
    <property type="match status" value="1"/>
</dbReference>
<reference evidence="5 6" key="1">
    <citation type="submission" date="2011-08" db="EMBL/GenBank/DDBJ databases">
        <title>The Genome Sequence of Alistipes indistinctus YIT 12060.</title>
        <authorList>
            <consortium name="The Broad Institute Genome Sequencing Platform"/>
            <person name="Earl A."/>
            <person name="Ward D."/>
            <person name="Feldgarden M."/>
            <person name="Gevers D."/>
            <person name="Morotomi M."/>
            <person name="Young S.K."/>
            <person name="Zeng Q."/>
            <person name="Gargeya S."/>
            <person name="Fitzgerald M."/>
            <person name="Haas B."/>
            <person name="Abouelleil A."/>
            <person name="Alvarado L."/>
            <person name="Arachchi H.M."/>
            <person name="Berlin A."/>
            <person name="Brown A."/>
            <person name="Chapman S.B."/>
            <person name="Chen Z."/>
            <person name="Dunbar C."/>
            <person name="Freedman E."/>
            <person name="Gearin G."/>
            <person name="Gellesch M."/>
            <person name="Goldberg J."/>
            <person name="Griggs A."/>
            <person name="Gujja S."/>
            <person name="Heiman D."/>
            <person name="Howarth C."/>
            <person name="Larson L."/>
            <person name="Lui A."/>
            <person name="MacDonald P.J.P."/>
            <person name="Montmayeur A."/>
            <person name="Murphy C."/>
            <person name="Neiman D."/>
            <person name="Pearson M."/>
            <person name="Priest M."/>
            <person name="Roberts A."/>
            <person name="Saif S."/>
            <person name="Shea T."/>
            <person name="Shenoy N."/>
            <person name="Sisk P."/>
            <person name="Stolte C."/>
            <person name="Sykes S."/>
            <person name="Wortman J."/>
            <person name="Nusbaum C."/>
            <person name="Birren B."/>
        </authorList>
    </citation>
    <scope>NUCLEOTIDE SEQUENCE [LARGE SCALE GENOMIC DNA]</scope>
    <source>
        <strain evidence="5 6">YIT 12060</strain>
    </source>
</reference>
<dbReference type="eggNOG" id="COG1609">
    <property type="taxonomic scope" value="Bacteria"/>
</dbReference>
<evidence type="ECO:0000313" key="6">
    <source>
        <dbReference type="Proteomes" id="UP000006008"/>
    </source>
</evidence>
<dbReference type="Pfam" id="PF12833">
    <property type="entry name" value="HTH_18"/>
    <property type="match status" value="1"/>
</dbReference>
<keyword evidence="6" id="KW-1185">Reference proteome</keyword>
<dbReference type="OrthoDB" id="9797097at2"/>
<proteinExistence type="predicted"/>
<dbReference type="InterPro" id="IPR018060">
    <property type="entry name" value="HTH_AraC"/>
</dbReference>
<dbReference type="CDD" id="cd01543">
    <property type="entry name" value="PBP1_XylR"/>
    <property type="match status" value="1"/>
</dbReference>
<feature type="domain" description="HTH araC/xylS-type" evidence="4">
    <location>
        <begin position="282"/>
        <end position="380"/>
    </location>
</feature>
<evidence type="ECO:0000256" key="3">
    <source>
        <dbReference type="ARBA" id="ARBA00023163"/>
    </source>
</evidence>
<dbReference type="SUPFAM" id="SSF46689">
    <property type="entry name" value="Homeodomain-like"/>
    <property type="match status" value="2"/>
</dbReference>
<dbReference type="STRING" id="742725.HMPREF9450_01055"/>
<protein>
    <recommendedName>
        <fullName evidence="4">HTH araC/xylS-type domain-containing protein</fullName>
    </recommendedName>
</protein>
<dbReference type="PANTHER" id="PTHR30146:SF24">
    <property type="entry name" value="XYLOSE OPERON REGULATORY PROTEIN"/>
    <property type="match status" value="1"/>
</dbReference>
<evidence type="ECO:0000256" key="2">
    <source>
        <dbReference type="ARBA" id="ARBA00023125"/>
    </source>
</evidence>
<comment type="caution">
    <text evidence="5">The sequence shown here is derived from an EMBL/GenBank/DDBJ whole genome shotgun (WGS) entry which is preliminary data.</text>
</comment>
<dbReference type="PROSITE" id="PS01124">
    <property type="entry name" value="HTH_ARAC_FAMILY_2"/>
    <property type="match status" value="1"/>
</dbReference>
<dbReference type="PATRIC" id="fig|742725.3.peg.1115"/>
<dbReference type="EMBL" id="ADLD01000009">
    <property type="protein sequence ID" value="EHB92851.1"/>
    <property type="molecule type" value="Genomic_DNA"/>
</dbReference>
<organism evidence="5 6">
    <name type="scientific">Alistipes indistinctus YIT 12060</name>
    <dbReference type="NCBI Taxonomy" id="742725"/>
    <lineage>
        <taxon>Bacteria</taxon>
        <taxon>Pseudomonadati</taxon>
        <taxon>Bacteroidota</taxon>
        <taxon>Bacteroidia</taxon>
        <taxon>Bacteroidales</taxon>
        <taxon>Rikenellaceae</taxon>
        <taxon>Alistipes</taxon>
    </lineage>
</organism>
<evidence type="ECO:0000259" key="4">
    <source>
        <dbReference type="PROSITE" id="PS01124"/>
    </source>
</evidence>
<dbReference type="GO" id="GO:0003700">
    <property type="term" value="F:DNA-binding transcription factor activity"/>
    <property type="evidence" value="ECO:0007669"/>
    <property type="project" value="InterPro"/>
</dbReference>
<name>G5H7L2_9BACT</name>
<dbReference type="Proteomes" id="UP000006008">
    <property type="component" value="Unassembled WGS sequence"/>
</dbReference>
<dbReference type="AlphaFoldDB" id="G5H7L2"/>
<keyword evidence="2" id="KW-0238">DNA-binding</keyword>
<accession>G5H7L2</accession>
<dbReference type="HOGENOM" id="CLU_042405_1_0_10"/>
<dbReference type="PANTHER" id="PTHR30146">
    <property type="entry name" value="LACI-RELATED TRANSCRIPTIONAL REPRESSOR"/>
    <property type="match status" value="1"/>
</dbReference>
<keyword evidence="3" id="KW-0804">Transcription</keyword>
<dbReference type="InterPro" id="IPR046335">
    <property type="entry name" value="LacI/GalR-like_sensor"/>
</dbReference>
<dbReference type="Gene3D" id="1.10.10.60">
    <property type="entry name" value="Homeodomain-like"/>
    <property type="match status" value="1"/>
</dbReference>
<dbReference type="Gene3D" id="3.40.50.2300">
    <property type="match status" value="2"/>
</dbReference>
<dbReference type="RefSeq" id="WP_009133861.1">
    <property type="nucleotide sequence ID" value="NZ_CP102250.1"/>
</dbReference>
<dbReference type="GO" id="GO:0000976">
    <property type="term" value="F:transcription cis-regulatory region binding"/>
    <property type="evidence" value="ECO:0007669"/>
    <property type="project" value="TreeGrafter"/>
</dbReference>
<keyword evidence="1" id="KW-0805">Transcription regulation</keyword>
<dbReference type="InterPro" id="IPR009057">
    <property type="entry name" value="Homeodomain-like_sf"/>
</dbReference>
<dbReference type="Pfam" id="PF13377">
    <property type="entry name" value="Peripla_BP_3"/>
    <property type="match status" value="1"/>
</dbReference>
<evidence type="ECO:0000313" key="5">
    <source>
        <dbReference type="EMBL" id="EHB92851.1"/>
    </source>
</evidence>
<sequence>MIRVLVLTDFSSGYGRNLLRGIVRYSQQVGGWTFYRMPLSYRMLHGDKGVVEWAKKWGADAIVAQLGDVDIKLLRDLKIPIIVQNYQDRISGVCNLTGDYIGTGRIAADFFLRKGYYNFAYYGITDTVWARERGEGFRLELEQRGYRAYQFLESSPMREAWNYDLESLGQWLLSLPKPVGLFACDDQFALQVSETCQIFSIRVPEEVSILGVDNDELLCNIASPQLSSIMLDVENGGYMAGHTLHQLIRKRIEAPYNISVGALQVVERQSTQKYVIEDPYILQTVAYIEQNYATRLSVNDLLERIPLSRRILEKRFKQNTGLTLYQFIQRYRIDHFARQLISTRRAVKDIAFSCGFDDCKNLSRVFCKFKQMTPSAYRRKYGVHRRGDTTQF</sequence>
<evidence type="ECO:0000256" key="1">
    <source>
        <dbReference type="ARBA" id="ARBA00023015"/>
    </source>
</evidence>
<dbReference type="SMART" id="SM00342">
    <property type="entry name" value="HTH_ARAC"/>
    <property type="match status" value="1"/>
</dbReference>
<dbReference type="InterPro" id="IPR028082">
    <property type="entry name" value="Peripla_BP_I"/>
</dbReference>
<dbReference type="eggNOG" id="COG4977">
    <property type="taxonomic scope" value="Bacteria"/>
</dbReference>